<dbReference type="GeneID" id="59352456"/>
<name>A0A8H6S0R1_9AGAR</name>
<evidence type="ECO:0000256" key="1">
    <source>
        <dbReference type="ARBA" id="ARBA00022723"/>
    </source>
</evidence>
<evidence type="ECO:0000259" key="5">
    <source>
        <dbReference type="PROSITE" id="PS50865"/>
    </source>
</evidence>
<evidence type="ECO:0000256" key="3">
    <source>
        <dbReference type="ARBA" id="ARBA00022833"/>
    </source>
</evidence>
<keyword evidence="2 4" id="KW-0863">Zinc-finger</keyword>
<keyword evidence="3" id="KW-0862">Zinc</keyword>
<evidence type="ECO:0000313" key="6">
    <source>
        <dbReference type="EMBL" id="KAF7289767.1"/>
    </source>
</evidence>
<dbReference type="InterPro" id="IPR002893">
    <property type="entry name" value="Znf_MYND"/>
</dbReference>
<keyword evidence="1" id="KW-0479">Metal-binding</keyword>
<evidence type="ECO:0000313" key="7">
    <source>
        <dbReference type="Proteomes" id="UP000636479"/>
    </source>
</evidence>
<gene>
    <name evidence="6" type="ORF">MIND_01350500</name>
</gene>
<dbReference type="EMBL" id="JACAZF010000016">
    <property type="protein sequence ID" value="KAF7289767.1"/>
    <property type="molecule type" value="Genomic_DNA"/>
</dbReference>
<feature type="domain" description="MYND-type" evidence="5">
    <location>
        <begin position="447"/>
        <end position="489"/>
    </location>
</feature>
<dbReference type="RefSeq" id="XP_037213496.1">
    <property type="nucleotide sequence ID" value="XM_037369940.1"/>
</dbReference>
<dbReference type="Gene3D" id="6.10.140.2220">
    <property type="match status" value="1"/>
</dbReference>
<dbReference type="GO" id="GO:0008270">
    <property type="term" value="F:zinc ion binding"/>
    <property type="evidence" value="ECO:0007669"/>
    <property type="project" value="UniProtKB-KW"/>
</dbReference>
<accession>A0A8H6S0R1</accession>
<comment type="caution">
    <text evidence="6">The sequence shown here is derived from an EMBL/GenBank/DDBJ whole genome shotgun (WGS) entry which is preliminary data.</text>
</comment>
<dbReference type="Pfam" id="PF01753">
    <property type="entry name" value="zf-MYND"/>
    <property type="match status" value="1"/>
</dbReference>
<evidence type="ECO:0000256" key="2">
    <source>
        <dbReference type="ARBA" id="ARBA00022771"/>
    </source>
</evidence>
<sequence>MDSSYDRNNLSALPTGSQRIVNAACHSKGASIVDLKRFQTLYTNTKTGKDIRALRPAFWILLDPARIPVADDLDAPSAQTKNTVLAGHIGLGGIYRDQSFALTTLREHAPAYASIWPRVWAWVEFLHRCSALVLPGVVESELVWDFIGFSSRGLRSPDARKAAWDSPQFLPFVFRAWDHLLALPLEEQEKRYQWIDSLIPSRLTVAYCDEIVAGVGGTLEDLAWVLHKQLHYALSHLGSPDKNPRHHHFCVLNLAGVIDLITGFDSAISESRDPPPDPLAPKPRMVLTAAMVERGVARLLSKTFCVLAETKPDKDTDSLFDGLLVRLLDALTLIMVDSLVGFRILLKNDFIPGIFAYCRRRKPAQEKGELQVILTRALPQLSFFHSNVLVFQDAINTVDANAPQSTFRDKATYDAWVRFREMLKWHLFLLHEFTLRGLLREKAACDSIVCGKITFKDKLRTCAGCKTRNYCSNACQREDWTAGKHKETCRLARRVRLAFRSDLSAKDMHYFRFVLHKLATKDAITLEHWAARISYEERTPTPVLQFIFGGREESRIEMNPCVTGPEQARKACHPSRLDPLWDDWVERAKRSHGRMELHALHLAAGFHDRLLIIPRRSNMSWMYDTCARLFLTVPGVKYAGQEGVWEFERAYNKLQVPRTLEAIH</sequence>
<protein>
    <submittedName>
        <fullName evidence="6">MYND-type domain-containing protein</fullName>
    </submittedName>
</protein>
<dbReference type="OrthoDB" id="3065134at2759"/>
<dbReference type="Proteomes" id="UP000636479">
    <property type="component" value="Unassembled WGS sequence"/>
</dbReference>
<dbReference type="PROSITE" id="PS50865">
    <property type="entry name" value="ZF_MYND_2"/>
    <property type="match status" value="1"/>
</dbReference>
<dbReference type="SUPFAM" id="SSF144232">
    <property type="entry name" value="HIT/MYND zinc finger-like"/>
    <property type="match status" value="1"/>
</dbReference>
<reference evidence="6" key="1">
    <citation type="submission" date="2020-05" db="EMBL/GenBank/DDBJ databases">
        <title>Mycena genomes resolve the evolution of fungal bioluminescence.</title>
        <authorList>
            <person name="Tsai I.J."/>
        </authorList>
    </citation>
    <scope>NUCLEOTIDE SEQUENCE</scope>
    <source>
        <strain evidence="6">171206Taipei</strain>
    </source>
</reference>
<organism evidence="6 7">
    <name type="scientific">Mycena indigotica</name>
    <dbReference type="NCBI Taxonomy" id="2126181"/>
    <lineage>
        <taxon>Eukaryota</taxon>
        <taxon>Fungi</taxon>
        <taxon>Dikarya</taxon>
        <taxon>Basidiomycota</taxon>
        <taxon>Agaricomycotina</taxon>
        <taxon>Agaricomycetes</taxon>
        <taxon>Agaricomycetidae</taxon>
        <taxon>Agaricales</taxon>
        <taxon>Marasmiineae</taxon>
        <taxon>Mycenaceae</taxon>
        <taxon>Mycena</taxon>
    </lineage>
</organism>
<proteinExistence type="predicted"/>
<evidence type="ECO:0000256" key="4">
    <source>
        <dbReference type="PROSITE-ProRule" id="PRU00134"/>
    </source>
</evidence>
<dbReference type="AlphaFoldDB" id="A0A8H6S0R1"/>
<keyword evidence="7" id="KW-1185">Reference proteome</keyword>